<dbReference type="PANTHER" id="PTHR19957:SF224">
    <property type="entry name" value="HL02043P"/>
    <property type="match status" value="1"/>
</dbReference>
<evidence type="ECO:0000256" key="6">
    <source>
        <dbReference type="ARBA" id="ARBA00023054"/>
    </source>
</evidence>
<dbReference type="SUPFAM" id="SSF47661">
    <property type="entry name" value="t-snare proteins"/>
    <property type="match status" value="1"/>
</dbReference>
<name>A0A1G4KEF1_9SACH</name>
<evidence type="ECO:0000256" key="2">
    <source>
        <dbReference type="ARBA" id="ARBA00009063"/>
    </source>
</evidence>
<comment type="similarity">
    <text evidence="2">Belongs to the syntaxin family.</text>
</comment>
<keyword evidence="12" id="KW-1185">Reference proteome</keyword>
<keyword evidence="4 9" id="KW-0812">Transmembrane</keyword>
<dbReference type="InterPro" id="IPR045242">
    <property type="entry name" value="Syntaxin"/>
</dbReference>
<gene>
    <name evidence="11" type="ORF">LAMI_0H02894G</name>
</gene>
<reference evidence="12" key="1">
    <citation type="submission" date="2016-03" db="EMBL/GenBank/DDBJ databases">
        <authorList>
            <person name="Devillers H."/>
        </authorList>
    </citation>
    <scope>NUCLEOTIDE SEQUENCE [LARGE SCALE GENOMIC DNA]</scope>
</reference>
<dbReference type="Pfam" id="PF05739">
    <property type="entry name" value="SNARE"/>
    <property type="match status" value="1"/>
</dbReference>
<evidence type="ECO:0000256" key="7">
    <source>
        <dbReference type="ARBA" id="ARBA00023136"/>
    </source>
</evidence>
<evidence type="ECO:0000256" key="9">
    <source>
        <dbReference type="SAM" id="Phobius"/>
    </source>
</evidence>
<dbReference type="STRING" id="1230905.A0A1G4KEF1"/>
<keyword evidence="5 9" id="KW-1133">Transmembrane helix</keyword>
<dbReference type="GO" id="GO:0012505">
    <property type="term" value="C:endomembrane system"/>
    <property type="evidence" value="ECO:0007669"/>
    <property type="project" value="TreeGrafter"/>
</dbReference>
<dbReference type="AlphaFoldDB" id="A0A1G4KEF1"/>
<accession>A0A1G4KEF1</accession>
<feature type="domain" description="T-SNARE coiled-coil homology" evidence="10">
    <location>
        <begin position="127"/>
        <end position="189"/>
    </location>
</feature>
<dbReference type="EMBL" id="LT598468">
    <property type="protein sequence ID" value="SCV02776.1"/>
    <property type="molecule type" value="Genomic_DNA"/>
</dbReference>
<keyword evidence="6" id="KW-0175">Coiled coil</keyword>
<dbReference type="PANTHER" id="PTHR19957">
    <property type="entry name" value="SYNTAXIN"/>
    <property type="match status" value="1"/>
</dbReference>
<dbReference type="OrthoDB" id="546861at2759"/>
<evidence type="ECO:0000256" key="4">
    <source>
        <dbReference type="ARBA" id="ARBA00022692"/>
    </source>
</evidence>
<dbReference type="CDD" id="cd15851">
    <property type="entry name" value="SNARE_Syntaxin6"/>
    <property type="match status" value="1"/>
</dbReference>
<dbReference type="Proteomes" id="UP000191024">
    <property type="component" value="Chromosome H"/>
</dbReference>
<dbReference type="GO" id="GO:0006886">
    <property type="term" value="P:intracellular protein transport"/>
    <property type="evidence" value="ECO:0007669"/>
    <property type="project" value="InterPro"/>
</dbReference>
<dbReference type="GO" id="GO:0031201">
    <property type="term" value="C:SNARE complex"/>
    <property type="evidence" value="ECO:0007669"/>
    <property type="project" value="TreeGrafter"/>
</dbReference>
<dbReference type="GO" id="GO:0000149">
    <property type="term" value="F:SNARE binding"/>
    <property type="evidence" value="ECO:0007669"/>
    <property type="project" value="TreeGrafter"/>
</dbReference>
<keyword evidence="7 9" id="KW-0472">Membrane</keyword>
<evidence type="ECO:0000256" key="5">
    <source>
        <dbReference type="ARBA" id="ARBA00022989"/>
    </source>
</evidence>
<dbReference type="GO" id="GO:0006906">
    <property type="term" value="P:vesicle fusion"/>
    <property type="evidence" value="ECO:0007669"/>
    <property type="project" value="TreeGrafter"/>
</dbReference>
<dbReference type="PROSITE" id="PS50192">
    <property type="entry name" value="T_SNARE"/>
    <property type="match status" value="1"/>
</dbReference>
<evidence type="ECO:0000313" key="11">
    <source>
        <dbReference type="EMBL" id="SCV02776.1"/>
    </source>
</evidence>
<dbReference type="SMART" id="SM00397">
    <property type="entry name" value="t_SNARE"/>
    <property type="match status" value="1"/>
</dbReference>
<evidence type="ECO:0000256" key="3">
    <source>
        <dbReference type="ARBA" id="ARBA00022448"/>
    </source>
</evidence>
<proteinExistence type="inferred from homology"/>
<sequence>MSIPGTSDPFDQVLHDTGDQTSRLLQYLDHGHELDDEIKDIIRDVDETVQELDRSIVVMRKSAQLDERTIGNREASVDALKREVARLKALAARNASTKSSRPAEDLDLEQDAAGDEEGGGDHDLVQQELLREQDVHLDSIQNTMQNLHLQATTMGQELEDQGVILEEMDTGVDNVVSKLARGRRQLEWVYEKNKERYNDCCIGLLIVVLIVLLVLAFVL</sequence>
<feature type="transmembrane region" description="Helical" evidence="9">
    <location>
        <begin position="200"/>
        <end position="218"/>
    </location>
</feature>
<evidence type="ECO:0000259" key="10">
    <source>
        <dbReference type="PROSITE" id="PS50192"/>
    </source>
</evidence>
<dbReference type="InterPro" id="IPR000727">
    <property type="entry name" value="T_SNARE_dom"/>
</dbReference>
<evidence type="ECO:0000256" key="1">
    <source>
        <dbReference type="ARBA" id="ARBA00004211"/>
    </source>
</evidence>
<evidence type="ECO:0000256" key="8">
    <source>
        <dbReference type="ARBA" id="ARBA00073343"/>
    </source>
</evidence>
<dbReference type="InterPro" id="IPR006012">
    <property type="entry name" value="Syntaxin/epimorphin_CS"/>
</dbReference>
<keyword evidence="3" id="KW-0813">Transport</keyword>
<dbReference type="PROSITE" id="PS00914">
    <property type="entry name" value="SYNTAXIN"/>
    <property type="match status" value="1"/>
</dbReference>
<dbReference type="InterPro" id="IPR010989">
    <property type="entry name" value="SNARE"/>
</dbReference>
<dbReference type="SUPFAM" id="SSF58038">
    <property type="entry name" value="SNARE fusion complex"/>
    <property type="match status" value="1"/>
</dbReference>
<evidence type="ECO:0000313" key="12">
    <source>
        <dbReference type="Proteomes" id="UP000191024"/>
    </source>
</evidence>
<dbReference type="FunFam" id="1.20.5.110:FF:000006">
    <property type="entry name" value="Syntaxin 6"/>
    <property type="match status" value="1"/>
</dbReference>
<dbReference type="Gene3D" id="1.20.5.110">
    <property type="match status" value="1"/>
</dbReference>
<dbReference type="GO" id="GO:0048278">
    <property type="term" value="P:vesicle docking"/>
    <property type="evidence" value="ECO:0007669"/>
    <property type="project" value="TreeGrafter"/>
</dbReference>
<dbReference type="GO" id="GO:0005484">
    <property type="term" value="F:SNAP receptor activity"/>
    <property type="evidence" value="ECO:0007669"/>
    <property type="project" value="InterPro"/>
</dbReference>
<organism evidence="11 12">
    <name type="scientific">Lachancea mirantina</name>
    <dbReference type="NCBI Taxonomy" id="1230905"/>
    <lineage>
        <taxon>Eukaryota</taxon>
        <taxon>Fungi</taxon>
        <taxon>Dikarya</taxon>
        <taxon>Ascomycota</taxon>
        <taxon>Saccharomycotina</taxon>
        <taxon>Saccharomycetes</taxon>
        <taxon>Saccharomycetales</taxon>
        <taxon>Saccharomycetaceae</taxon>
        <taxon>Lachancea</taxon>
    </lineage>
</organism>
<dbReference type="Gene3D" id="1.20.58.90">
    <property type="match status" value="1"/>
</dbReference>
<protein>
    <recommendedName>
        <fullName evidence="8">t-SNARE affecting a late Golgi compartment protein 1</fullName>
    </recommendedName>
</protein>
<comment type="subcellular location">
    <subcellularLocation>
        <location evidence="1">Membrane</location>
        <topology evidence="1">Single-pass type IV membrane protein</topology>
    </subcellularLocation>
</comment>